<evidence type="ECO:0000256" key="2">
    <source>
        <dbReference type="SAM" id="MobiDB-lite"/>
    </source>
</evidence>
<evidence type="ECO:0000256" key="1">
    <source>
        <dbReference type="SAM" id="Coils"/>
    </source>
</evidence>
<feature type="coiled-coil region" evidence="1">
    <location>
        <begin position="86"/>
        <end position="113"/>
    </location>
</feature>
<dbReference type="AlphaFoldDB" id="A0A8I2YLX1"/>
<reference evidence="3" key="1">
    <citation type="submission" date="2021-03" db="EMBL/GenBank/DDBJ databases">
        <title>Evolutionary innovations through gain and loss of genes in the ectomycorrhizal Boletales.</title>
        <authorList>
            <person name="Wu G."/>
            <person name="Miyauchi S."/>
            <person name="Morin E."/>
            <person name="Yang Z.-L."/>
            <person name="Xu J."/>
            <person name="Martin F.M."/>
        </authorList>
    </citation>
    <scope>NUCLEOTIDE SEQUENCE</scope>
    <source>
        <strain evidence="3">BR01</strain>
    </source>
</reference>
<keyword evidence="4" id="KW-1185">Reference proteome</keyword>
<comment type="caution">
    <text evidence="3">The sequence shown here is derived from an EMBL/GenBank/DDBJ whole genome shotgun (WGS) entry which is preliminary data.</text>
</comment>
<organism evidence="3 4">
    <name type="scientific">Boletus reticuloceps</name>
    <dbReference type="NCBI Taxonomy" id="495285"/>
    <lineage>
        <taxon>Eukaryota</taxon>
        <taxon>Fungi</taxon>
        <taxon>Dikarya</taxon>
        <taxon>Basidiomycota</taxon>
        <taxon>Agaricomycotina</taxon>
        <taxon>Agaricomycetes</taxon>
        <taxon>Agaricomycetidae</taxon>
        <taxon>Boletales</taxon>
        <taxon>Boletineae</taxon>
        <taxon>Boletaceae</taxon>
        <taxon>Boletoideae</taxon>
        <taxon>Boletus</taxon>
    </lineage>
</organism>
<keyword evidence="1" id="KW-0175">Coiled coil</keyword>
<feature type="region of interest" description="Disordered" evidence="2">
    <location>
        <begin position="159"/>
        <end position="185"/>
    </location>
</feature>
<dbReference type="EMBL" id="JAGFBS010000018">
    <property type="protein sequence ID" value="KAG6374250.1"/>
    <property type="molecule type" value="Genomic_DNA"/>
</dbReference>
<protein>
    <submittedName>
        <fullName evidence="3">Uncharacterized protein</fullName>
    </submittedName>
</protein>
<name>A0A8I2YLX1_9AGAM</name>
<feature type="compositionally biased region" description="Polar residues" evidence="2">
    <location>
        <begin position="159"/>
        <end position="175"/>
    </location>
</feature>
<accession>A0A8I2YLX1</accession>
<evidence type="ECO:0000313" key="3">
    <source>
        <dbReference type="EMBL" id="KAG6374250.1"/>
    </source>
</evidence>
<dbReference type="Proteomes" id="UP000683000">
    <property type="component" value="Unassembled WGS sequence"/>
</dbReference>
<evidence type="ECO:0000313" key="4">
    <source>
        <dbReference type="Proteomes" id="UP000683000"/>
    </source>
</evidence>
<sequence length="427" mass="47805">MPSRSAALPKFVRDFRLSLNFHPSGRLVRCLVIVLIAKETYQFSVPIKPIAKTPSPNYFLPYPACRPPIMDHSEAVNPSMLISRQINELLETVQNAKIQMAKAKQAMRLVENSLNKSCRLITQFSALPGYTPRTPSPVPIGFRSPQLRSGSEILQYSDIRSAQSLDNPPRSTTVNPRSIRRPPSRVSLIPSIDPPLFPIPRHNSSSSIAISSDVFVECPDDHSAPQATRSPLAIFSSPSYRPCYPPKPFDPELFARVDSLSVPSATECLHHVDDFLLYASSDCSSCLFHRRSCNDAARTASEFCVTLPLQVAVYHEFLLLLRRERLPICQICFIPLLQHHTDAYPSLCMHPTSVAPLAFLLWNEPSTLGLVVHALRRVISYDLVDVVEFSLPGYVNFLATIVDKTPMILLLVGVYWFLYDQNGILPL</sequence>
<gene>
    <name evidence="3" type="ORF">JVT61DRAFT_4264</name>
</gene>
<proteinExistence type="predicted"/>
<dbReference type="OrthoDB" id="10537186at2759"/>